<reference evidence="1 2" key="1">
    <citation type="journal article" date="2024" name="Commun. Biol.">
        <title>Comparative genomic analysis of thermophilic fungi reveals convergent evolutionary adaptations and gene losses.</title>
        <authorList>
            <person name="Steindorff A.S."/>
            <person name="Aguilar-Pontes M.V."/>
            <person name="Robinson A.J."/>
            <person name="Andreopoulos B."/>
            <person name="LaButti K."/>
            <person name="Kuo A."/>
            <person name="Mondo S."/>
            <person name="Riley R."/>
            <person name="Otillar R."/>
            <person name="Haridas S."/>
            <person name="Lipzen A."/>
            <person name="Grimwood J."/>
            <person name="Schmutz J."/>
            <person name="Clum A."/>
            <person name="Reid I.D."/>
            <person name="Moisan M.C."/>
            <person name="Butler G."/>
            <person name="Nguyen T.T.M."/>
            <person name="Dewar K."/>
            <person name="Conant G."/>
            <person name="Drula E."/>
            <person name="Henrissat B."/>
            <person name="Hansel C."/>
            <person name="Singer S."/>
            <person name="Hutchinson M.I."/>
            <person name="de Vries R.P."/>
            <person name="Natvig D.O."/>
            <person name="Powell A.J."/>
            <person name="Tsang A."/>
            <person name="Grigoriev I.V."/>
        </authorList>
    </citation>
    <scope>NUCLEOTIDE SEQUENCE [LARGE SCALE GENOMIC DNA]</scope>
    <source>
        <strain evidence="1 2">CBS 494.80</strain>
    </source>
</reference>
<comment type="caution">
    <text evidence="1">The sequence shown here is derived from an EMBL/GenBank/DDBJ whole genome shotgun (WGS) entry which is preliminary data.</text>
</comment>
<keyword evidence="2" id="KW-1185">Reference proteome</keyword>
<evidence type="ECO:0000313" key="2">
    <source>
        <dbReference type="Proteomes" id="UP001595075"/>
    </source>
</evidence>
<sequence length="18" mass="1813">MSTSEVDSNTNAGEGKAD</sequence>
<dbReference type="EMBL" id="JAZHXI010000022">
    <property type="protein sequence ID" value="KAL2060427.1"/>
    <property type="molecule type" value="Genomic_DNA"/>
</dbReference>
<dbReference type="Proteomes" id="UP001595075">
    <property type="component" value="Unassembled WGS sequence"/>
</dbReference>
<organism evidence="1 2">
    <name type="scientific">Oculimacula yallundae</name>
    <dbReference type="NCBI Taxonomy" id="86028"/>
    <lineage>
        <taxon>Eukaryota</taxon>
        <taxon>Fungi</taxon>
        <taxon>Dikarya</taxon>
        <taxon>Ascomycota</taxon>
        <taxon>Pezizomycotina</taxon>
        <taxon>Leotiomycetes</taxon>
        <taxon>Helotiales</taxon>
        <taxon>Ploettnerulaceae</taxon>
        <taxon>Oculimacula</taxon>
    </lineage>
</organism>
<accession>A0ABR4BRY0</accession>
<evidence type="ECO:0000313" key="1">
    <source>
        <dbReference type="EMBL" id="KAL2060427.1"/>
    </source>
</evidence>
<gene>
    <name evidence="1" type="ORF">VTL71DRAFT_9457</name>
</gene>
<name>A0ABR4BRY0_9HELO</name>
<proteinExistence type="predicted"/>
<protein>
    <submittedName>
        <fullName evidence="1">Uncharacterized protein</fullName>
    </submittedName>
</protein>